<accession>A0A1G7J6X1</accession>
<reference evidence="3" key="1">
    <citation type="submission" date="2016-10" db="EMBL/GenBank/DDBJ databases">
        <authorList>
            <person name="Varghese N."/>
            <person name="Submissions S."/>
        </authorList>
    </citation>
    <scope>NUCLEOTIDE SEQUENCE [LARGE SCALE GENOMIC DNA]</scope>
    <source>
        <strain evidence="3">IBRC-M 10760</strain>
    </source>
</reference>
<name>A0A1G7J6X1_9EURY</name>
<feature type="domain" description="RCK N-terminal" evidence="1">
    <location>
        <begin position="19"/>
        <end position="126"/>
    </location>
</feature>
<dbReference type="InterPro" id="IPR003148">
    <property type="entry name" value="RCK_N"/>
</dbReference>
<dbReference type="Pfam" id="PF02254">
    <property type="entry name" value="TrkA_N"/>
    <property type="match status" value="1"/>
</dbReference>
<dbReference type="AlphaFoldDB" id="A0A1G7J6X1"/>
<proteinExistence type="predicted"/>
<evidence type="ECO:0000313" key="3">
    <source>
        <dbReference type="Proteomes" id="UP000199076"/>
    </source>
</evidence>
<dbReference type="RefSeq" id="WP_175452803.1">
    <property type="nucleotide sequence ID" value="NZ_FNBK01000004.1"/>
</dbReference>
<organism evidence="2 3">
    <name type="scientific">Halorientalis regularis</name>
    <dbReference type="NCBI Taxonomy" id="660518"/>
    <lineage>
        <taxon>Archaea</taxon>
        <taxon>Methanobacteriati</taxon>
        <taxon>Methanobacteriota</taxon>
        <taxon>Stenosarchaea group</taxon>
        <taxon>Halobacteria</taxon>
        <taxon>Halobacteriales</taxon>
        <taxon>Haloarculaceae</taxon>
        <taxon>Halorientalis</taxon>
    </lineage>
</organism>
<dbReference type="InterPro" id="IPR036291">
    <property type="entry name" value="NAD(P)-bd_dom_sf"/>
</dbReference>
<keyword evidence="3" id="KW-1185">Reference proteome</keyword>
<evidence type="ECO:0000313" key="2">
    <source>
        <dbReference type="EMBL" id="SDF20259.1"/>
    </source>
</evidence>
<sequence>MISNQKRPKAVLSADTPSIVVVGGDGGRGLASNLDESATVRFVSDDGTHVRRAADAGLDAHCVDVTDASSLYPVVEEFETAIVTVGPDRRALFTAQLLRACCGIETVIACVTEAAYRDAFAETGIRFVDPPSLLAGVVRERLTEPESGA</sequence>
<gene>
    <name evidence="2" type="ORF">SAMN05216218_104214</name>
</gene>
<dbReference type="OrthoDB" id="234279at2157"/>
<dbReference type="STRING" id="660518.SAMN05216218_104214"/>
<dbReference type="EMBL" id="FNBK01000004">
    <property type="protein sequence ID" value="SDF20259.1"/>
    <property type="molecule type" value="Genomic_DNA"/>
</dbReference>
<dbReference type="SUPFAM" id="SSF51735">
    <property type="entry name" value="NAD(P)-binding Rossmann-fold domains"/>
    <property type="match status" value="1"/>
</dbReference>
<dbReference type="Gene3D" id="3.40.50.720">
    <property type="entry name" value="NAD(P)-binding Rossmann-like Domain"/>
    <property type="match status" value="1"/>
</dbReference>
<protein>
    <submittedName>
        <fullName evidence="2">TrkA-N domain-containing protein</fullName>
    </submittedName>
</protein>
<evidence type="ECO:0000259" key="1">
    <source>
        <dbReference type="Pfam" id="PF02254"/>
    </source>
</evidence>
<dbReference type="Proteomes" id="UP000199076">
    <property type="component" value="Unassembled WGS sequence"/>
</dbReference>
<dbReference type="GO" id="GO:0006813">
    <property type="term" value="P:potassium ion transport"/>
    <property type="evidence" value="ECO:0007669"/>
    <property type="project" value="InterPro"/>
</dbReference>